<name>A0A4Y9QYH8_9BACT</name>
<dbReference type="EMBL" id="SPSB01000001">
    <property type="protein sequence ID" value="TFV97554.1"/>
    <property type="molecule type" value="Genomic_DNA"/>
</dbReference>
<proteinExistence type="predicted"/>
<gene>
    <name evidence="2" type="ORF">E4S40_02555</name>
</gene>
<evidence type="ECO:0000256" key="1">
    <source>
        <dbReference type="SAM" id="SignalP"/>
    </source>
</evidence>
<evidence type="ECO:0000313" key="2">
    <source>
        <dbReference type="EMBL" id="TFV97554.1"/>
    </source>
</evidence>
<dbReference type="AlphaFoldDB" id="A0A4Y9QYH8"/>
<dbReference type="RefSeq" id="WP_135070407.1">
    <property type="nucleotide sequence ID" value="NZ_SPSB01000001.1"/>
</dbReference>
<protein>
    <recommendedName>
        <fullName evidence="4">DUF5034 domain-containing protein</fullName>
    </recommendedName>
</protein>
<organism evidence="2 3">
    <name type="scientific">Algoriphagus kandeliae</name>
    <dbReference type="NCBI Taxonomy" id="2562278"/>
    <lineage>
        <taxon>Bacteria</taxon>
        <taxon>Pseudomonadati</taxon>
        <taxon>Bacteroidota</taxon>
        <taxon>Cytophagia</taxon>
        <taxon>Cytophagales</taxon>
        <taxon>Cyclobacteriaceae</taxon>
        <taxon>Algoriphagus</taxon>
    </lineage>
</organism>
<evidence type="ECO:0008006" key="4">
    <source>
        <dbReference type="Google" id="ProtNLM"/>
    </source>
</evidence>
<sequence>MKKIFLTSALFLFLALIPMACNDFCGNPCGCGPVFEVSDFRVQSFETISLTVEGQQVSPTTSLPYNFITKSFRIKEIVTLSERNTGTSSFFGMALACSPPSPQSQEKMIGIQIINSREAELGDGEILKVGQDLTSYFEMNSFFSEQTKPIPEFFNTPVPLFMEDLFKLIWTKDPEKEVQLEFSIRILMENGLDFNLSNEILSIRSQS</sequence>
<comment type="caution">
    <text evidence="2">The sequence shown here is derived from an EMBL/GenBank/DDBJ whole genome shotgun (WGS) entry which is preliminary data.</text>
</comment>
<feature type="chain" id="PRO_5021190685" description="DUF5034 domain-containing protein" evidence="1">
    <location>
        <begin position="21"/>
        <end position="207"/>
    </location>
</feature>
<accession>A0A4Y9QYH8</accession>
<evidence type="ECO:0000313" key="3">
    <source>
        <dbReference type="Proteomes" id="UP000297647"/>
    </source>
</evidence>
<keyword evidence="3" id="KW-1185">Reference proteome</keyword>
<dbReference type="Proteomes" id="UP000297647">
    <property type="component" value="Unassembled WGS sequence"/>
</dbReference>
<reference evidence="2 3" key="1">
    <citation type="submission" date="2019-03" db="EMBL/GenBank/DDBJ databases">
        <title>Algoriphagus sp. nov, a new strain isolated from root system soil of mangrove plant Kandelia.</title>
        <authorList>
            <person name="Yin Q."/>
            <person name="Wang K."/>
            <person name="Song Z."/>
        </authorList>
    </citation>
    <scope>NUCLEOTIDE SEQUENCE [LARGE SCALE GENOMIC DNA]</scope>
    <source>
        <strain evidence="2 3">XY-J91</strain>
    </source>
</reference>
<feature type="signal peptide" evidence="1">
    <location>
        <begin position="1"/>
        <end position="20"/>
    </location>
</feature>
<keyword evidence="1" id="KW-0732">Signal</keyword>
<dbReference type="OrthoDB" id="823976at2"/>